<dbReference type="EnsemblPlants" id="AET2Gv20950300.47">
    <property type="protein sequence ID" value="AET2Gv20950300.47"/>
    <property type="gene ID" value="AET2Gv20950300"/>
</dbReference>
<evidence type="ECO:0000256" key="1">
    <source>
        <dbReference type="SAM" id="MobiDB-lite"/>
    </source>
</evidence>
<protein>
    <submittedName>
        <fullName evidence="2">Uncharacterized protein</fullName>
    </submittedName>
</protein>
<name>A0A453CST0_AEGTS</name>
<evidence type="ECO:0000313" key="2">
    <source>
        <dbReference type="EnsemblPlants" id="AET2Gv20950300.47"/>
    </source>
</evidence>
<dbReference type="AlphaFoldDB" id="A0A453CST0"/>
<keyword evidence="3" id="KW-1185">Reference proteome</keyword>
<feature type="region of interest" description="Disordered" evidence="1">
    <location>
        <begin position="1"/>
        <end position="33"/>
    </location>
</feature>
<reference evidence="2" key="3">
    <citation type="journal article" date="2017" name="Nature">
        <title>Genome sequence of the progenitor of the wheat D genome Aegilops tauschii.</title>
        <authorList>
            <person name="Luo M.C."/>
            <person name="Gu Y.Q."/>
            <person name="Puiu D."/>
            <person name="Wang H."/>
            <person name="Twardziok S.O."/>
            <person name="Deal K.R."/>
            <person name="Huo N."/>
            <person name="Zhu T."/>
            <person name="Wang L."/>
            <person name="Wang Y."/>
            <person name="McGuire P.E."/>
            <person name="Liu S."/>
            <person name="Long H."/>
            <person name="Ramasamy R.K."/>
            <person name="Rodriguez J.C."/>
            <person name="Van S.L."/>
            <person name="Yuan L."/>
            <person name="Wang Z."/>
            <person name="Xia Z."/>
            <person name="Xiao L."/>
            <person name="Anderson O.D."/>
            <person name="Ouyang S."/>
            <person name="Liang Y."/>
            <person name="Zimin A.V."/>
            <person name="Pertea G."/>
            <person name="Qi P."/>
            <person name="Bennetzen J.L."/>
            <person name="Dai X."/>
            <person name="Dawson M.W."/>
            <person name="Muller H.G."/>
            <person name="Kugler K."/>
            <person name="Rivarola-Duarte L."/>
            <person name="Spannagl M."/>
            <person name="Mayer K.F.X."/>
            <person name="Lu F.H."/>
            <person name="Bevan M.W."/>
            <person name="Leroy P."/>
            <person name="Li P."/>
            <person name="You F.M."/>
            <person name="Sun Q."/>
            <person name="Liu Z."/>
            <person name="Lyons E."/>
            <person name="Wicker T."/>
            <person name="Salzberg S.L."/>
            <person name="Devos K.M."/>
            <person name="Dvorak J."/>
        </authorList>
    </citation>
    <scope>NUCLEOTIDE SEQUENCE [LARGE SCALE GENOMIC DNA]</scope>
    <source>
        <strain evidence="2">cv. AL8/78</strain>
    </source>
</reference>
<reference evidence="3" key="1">
    <citation type="journal article" date="2014" name="Science">
        <title>Ancient hybridizations among the ancestral genomes of bread wheat.</title>
        <authorList>
            <consortium name="International Wheat Genome Sequencing Consortium,"/>
            <person name="Marcussen T."/>
            <person name="Sandve S.R."/>
            <person name="Heier L."/>
            <person name="Spannagl M."/>
            <person name="Pfeifer M."/>
            <person name="Jakobsen K.S."/>
            <person name="Wulff B.B."/>
            <person name="Steuernagel B."/>
            <person name="Mayer K.F."/>
            <person name="Olsen O.A."/>
        </authorList>
    </citation>
    <scope>NUCLEOTIDE SEQUENCE [LARGE SCALE GENOMIC DNA]</scope>
    <source>
        <strain evidence="3">cv. AL8/78</strain>
    </source>
</reference>
<evidence type="ECO:0000313" key="3">
    <source>
        <dbReference type="Proteomes" id="UP000015105"/>
    </source>
</evidence>
<sequence>MRPQLQSSPRGGPRRYHCRPQQEERGTQRRPAPSCSCAIVPLPFSSAAPQASRWTAWRALVTRHRRMALADAAHCSSRLCRALLRLILAALCSGLSSPRSAPACHRKGCAFGPRSRWVAGSVGHPMDFAWNAGWEVAPPACNANPDPDQPGAAEGGGGVHDACLRAARRRLRAEASRRPRGAYSHEDECVMFVNAGGYI</sequence>
<organism evidence="2 3">
    <name type="scientific">Aegilops tauschii subsp. strangulata</name>
    <name type="common">Goatgrass</name>
    <dbReference type="NCBI Taxonomy" id="200361"/>
    <lineage>
        <taxon>Eukaryota</taxon>
        <taxon>Viridiplantae</taxon>
        <taxon>Streptophyta</taxon>
        <taxon>Embryophyta</taxon>
        <taxon>Tracheophyta</taxon>
        <taxon>Spermatophyta</taxon>
        <taxon>Magnoliopsida</taxon>
        <taxon>Liliopsida</taxon>
        <taxon>Poales</taxon>
        <taxon>Poaceae</taxon>
        <taxon>BOP clade</taxon>
        <taxon>Pooideae</taxon>
        <taxon>Triticodae</taxon>
        <taxon>Triticeae</taxon>
        <taxon>Triticinae</taxon>
        <taxon>Aegilops</taxon>
    </lineage>
</organism>
<reference evidence="3" key="2">
    <citation type="journal article" date="2017" name="Nat. Plants">
        <title>The Aegilops tauschii genome reveals multiple impacts of transposons.</title>
        <authorList>
            <person name="Zhao G."/>
            <person name="Zou C."/>
            <person name="Li K."/>
            <person name="Wang K."/>
            <person name="Li T."/>
            <person name="Gao L."/>
            <person name="Zhang X."/>
            <person name="Wang H."/>
            <person name="Yang Z."/>
            <person name="Liu X."/>
            <person name="Jiang W."/>
            <person name="Mao L."/>
            <person name="Kong X."/>
            <person name="Jiao Y."/>
            <person name="Jia J."/>
        </authorList>
    </citation>
    <scope>NUCLEOTIDE SEQUENCE [LARGE SCALE GENOMIC DNA]</scope>
    <source>
        <strain evidence="3">cv. AL8/78</strain>
    </source>
</reference>
<dbReference type="Proteomes" id="UP000015105">
    <property type="component" value="Chromosome 2D"/>
</dbReference>
<reference evidence="2" key="4">
    <citation type="submission" date="2019-03" db="UniProtKB">
        <authorList>
            <consortium name="EnsemblPlants"/>
        </authorList>
    </citation>
    <scope>IDENTIFICATION</scope>
</reference>
<proteinExistence type="predicted"/>
<reference evidence="2" key="5">
    <citation type="journal article" date="2021" name="G3 (Bethesda)">
        <title>Aegilops tauschii genome assembly Aet v5.0 features greater sequence contiguity and improved annotation.</title>
        <authorList>
            <person name="Wang L."/>
            <person name="Zhu T."/>
            <person name="Rodriguez J.C."/>
            <person name="Deal K.R."/>
            <person name="Dubcovsky J."/>
            <person name="McGuire P.E."/>
            <person name="Lux T."/>
            <person name="Spannagl M."/>
            <person name="Mayer K.F.X."/>
            <person name="Baldrich P."/>
            <person name="Meyers B.C."/>
            <person name="Huo N."/>
            <person name="Gu Y.Q."/>
            <person name="Zhou H."/>
            <person name="Devos K.M."/>
            <person name="Bennetzen J.L."/>
            <person name="Unver T."/>
            <person name="Budak H."/>
            <person name="Gulick P.J."/>
            <person name="Galiba G."/>
            <person name="Kalapos B."/>
            <person name="Nelson D.R."/>
            <person name="Li P."/>
            <person name="You F.M."/>
            <person name="Luo M.C."/>
            <person name="Dvorak J."/>
        </authorList>
    </citation>
    <scope>NUCLEOTIDE SEQUENCE [LARGE SCALE GENOMIC DNA]</scope>
    <source>
        <strain evidence="2">cv. AL8/78</strain>
    </source>
</reference>
<dbReference type="Gramene" id="AET2Gv20950300.47">
    <property type="protein sequence ID" value="AET2Gv20950300.47"/>
    <property type="gene ID" value="AET2Gv20950300"/>
</dbReference>
<accession>A0A453CST0</accession>